<dbReference type="Pfam" id="PF13459">
    <property type="entry name" value="Fer4_15"/>
    <property type="match status" value="1"/>
</dbReference>
<evidence type="ECO:0000256" key="2">
    <source>
        <dbReference type="ARBA" id="ARBA00022448"/>
    </source>
</evidence>
<dbReference type="PANTHER" id="PTHR36923:SF3">
    <property type="entry name" value="FERREDOXIN"/>
    <property type="match status" value="1"/>
</dbReference>
<evidence type="ECO:0000256" key="7">
    <source>
        <dbReference type="ARBA" id="ARBA00023291"/>
    </source>
</evidence>
<keyword evidence="10" id="KW-1185">Reference proteome</keyword>
<dbReference type="EMBL" id="JAYJJQ010000016">
    <property type="protein sequence ID" value="MEB3070674.1"/>
    <property type="molecule type" value="Genomic_DNA"/>
</dbReference>
<evidence type="ECO:0000256" key="6">
    <source>
        <dbReference type="ARBA" id="ARBA00023014"/>
    </source>
</evidence>
<evidence type="ECO:0000259" key="8">
    <source>
        <dbReference type="PROSITE" id="PS51379"/>
    </source>
</evidence>
<evidence type="ECO:0000256" key="3">
    <source>
        <dbReference type="ARBA" id="ARBA00022723"/>
    </source>
</evidence>
<comment type="caution">
    <text evidence="9">The sequence shown here is derived from an EMBL/GenBank/DDBJ whole genome shotgun (WGS) entry which is preliminary data.</text>
</comment>
<keyword evidence="6" id="KW-0411">Iron-sulfur</keyword>
<dbReference type="SUPFAM" id="SSF54862">
    <property type="entry name" value="4Fe-4S ferredoxins"/>
    <property type="match status" value="1"/>
</dbReference>
<keyword evidence="2" id="KW-0813">Transport</keyword>
<dbReference type="InterPro" id="IPR051269">
    <property type="entry name" value="Fe-S_cluster_ET"/>
</dbReference>
<gene>
    <name evidence="9" type="ORF">K5L39_15925</name>
</gene>
<evidence type="ECO:0000256" key="5">
    <source>
        <dbReference type="ARBA" id="ARBA00023004"/>
    </source>
</evidence>
<keyword evidence="7" id="KW-0003">3Fe-4S</keyword>
<dbReference type="Gene3D" id="3.30.70.20">
    <property type="match status" value="1"/>
</dbReference>
<dbReference type="RefSeq" id="WP_329779590.1">
    <property type="nucleotide sequence ID" value="NZ_JAYJJQ010000016.1"/>
</dbReference>
<evidence type="ECO:0000313" key="10">
    <source>
        <dbReference type="Proteomes" id="UP001299283"/>
    </source>
</evidence>
<sequence>MKVSVDPNLCMGHGQCYARAPQVYQPDEDGYCVVIESDVDGDLLRDAIRGAEACPERAITVGEG</sequence>
<dbReference type="PROSITE" id="PS51379">
    <property type="entry name" value="4FE4S_FER_2"/>
    <property type="match status" value="1"/>
</dbReference>
<evidence type="ECO:0000256" key="1">
    <source>
        <dbReference type="ARBA" id="ARBA00001927"/>
    </source>
</evidence>
<reference evidence="9 10" key="1">
    <citation type="submission" date="2023-12" db="EMBL/GenBank/DDBJ databases">
        <title>Description of new species of Mycobacterium terrae complex isolated from sewage at the Sao Paulo Zoological Park Foundation in Brazil.</title>
        <authorList>
            <person name="Romagnoli C.L."/>
            <person name="Conceicao E.C."/>
            <person name="Machado E."/>
            <person name="Barreto L.B.P.F."/>
            <person name="Sharma A."/>
            <person name="Silva N.M."/>
            <person name="Marques L.E."/>
            <person name="Juliana M.A."/>
            <person name="Lourenco M.C.S."/>
            <person name="Digiampietri L.A."/>
            <person name="Suffys P.N."/>
            <person name="Viana-Niero C."/>
        </authorList>
    </citation>
    <scope>NUCLEOTIDE SEQUENCE [LARGE SCALE GENOMIC DNA]</scope>
    <source>
        <strain evidence="9 10">MYC017</strain>
    </source>
</reference>
<comment type="cofactor">
    <cofactor evidence="1">
        <name>[3Fe-4S] cluster</name>
        <dbReference type="ChEBI" id="CHEBI:21137"/>
    </cofactor>
</comment>
<keyword evidence="5" id="KW-0408">Iron</keyword>
<organism evidence="9 10">
    <name type="scientific">[Mycobacterium] vasticus</name>
    <dbReference type="NCBI Taxonomy" id="2875777"/>
    <lineage>
        <taxon>Bacteria</taxon>
        <taxon>Bacillati</taxon>
        <taxon>Actinomycetota</taxon>
        <taxon>Actinomycetes</taxon>
        <taxon>Mycobacteriales</taxon>
        <taxon>Mycobacteriaceae</taxon>
        <taxon>Mycolicibacter</taxon>
    </lineage>
</organism>
<proteinExistence type="predicted"/>
<evidence type="ECO:0000256" key="4">
    <source>
        <dbReference type="ARBA" id="ARBA00022982"/>
    </source>
</evidence>
<protein>
    <submittedName>
        <fullName evidence="9">Ferredoxin</fullName>
    </submittedName>
</protein>
<accession>A0ABU5YZV7</accession>
<dbReference type="Proteomes" id="UP001299283">
    <property type="component" value="Unassembled WGS sequence"/>
</dbReference>
<dbReference type="PANTHER" id="PTHR36923">
    <property type="entry name" value="FERREDOXIN"/>
    <property type="match status" value="1"/>
</dbReference>
<name>A0ABU5YZV7_9MYCO</name>
<evidence type="ECO:0000313" key="9">
    <source>
        <dbReference type="EMBL" id="MEB3070674.1"/>
    </source>
</evidence>
<keyword evidence="3" id="KW-0479">Metal-binding</keyword>
<feature type="domain" description="4Fe-4S ferredoxin-type" evidence="8">
    <location>
        <begin position="1"/>
        <end position="29"/>
    </location>
</feature>
<keyword evidence="4" id="KW-0249">Electron transport</keyword>
<dbReference type="InterPro" id="IPR017896">
    <property type="entry name" value="4Fe4S_Fe-S-bd"/>
</dbReference>